<keyword evidence="3" id="KW-1185">Reference proteome</keyword>
<keyword evidence="1" id="KW-0175">Coiled coil</keyword>
<name>A0ABQ4XGW7_9ASTR</name>
<sequence>MTITGARETVGSHVVQKPKRVKDYTYNKEKMLLCKQADKGVPLQAEQANCLEDTDEEIDEQELEARYSYMSKIQEVPTANSGTDTKPLEKTQNDSFKFVPELKQEMHADLKYVESLEKEIDELESDKEKFSNMYDLLLQECVSQDVMYLKAQLQDKNIAISELKKLIEKCKGKSVETKLDKPSVFRQSNAQRIQKPSVLGKPTPFSDSLERKSFSKTKSVPKTNVSDGLSKPVTTQILPQTARQAIVQLILFIVDSGCTKHMTGNLMLLCNFVEKYQGFITSKASIIIFSRLVNFVMRIWRLIFGNLLVLLEIFREMIYSLVIVDLISIQFVFKKPLHQPQSVSSLKHHQLKHGYGIEEFLILTSTINLLSNKDIVIGLPKLKYVKDQLCSSCEVSKEKRSSFKTKVVPSSKDG</sequence>
<comment type="caution">
    <text evidence="2">The sequence shown here is derived from an EMBL/GenBank/DDBJ whole genome shotgun (WGS) entry which is preliminary data.</text>
</comment>
<reference evidence="2" key="1">
    <citation type="journal article" date="2022" name="Int. J. Mol. Sci.">
        <title>Draft Genome of Tanacetum Coccineum: Genomic Comparison of Closely Related Tanacetum-Family Plants.</title>
        <authorList>
            <person name="Yamashiro T."/>
            <person name="Shiraishi A."/>
            <person name="Nakayama K."/>
            <person name="Satake H."/>
        </authorList>
    </citation>
    <scope>NUCLEOTIDE SEQUENCE</scope>
</reference>
<proteinExistence type="predicted"/>
<organism evidence="2 3">
    <name type="scientific">Tanacetum coccineum</name>
    <dbReference type="NCBI Taxonomy" id="301880"/>
    <lineage>
        <taxon>Eukaryota</taxon>
        <taxon>Viridiplantae</taxon>
        <taxon>Streptophyta</taxon>
        <taxon>Embryophyta</taxon>
        <taxon>Tracheophyta</taxon>
        <taxon>Spermatophyta</taxon>
        <taxon>Magnoliopsida</taxon>
        <taxon>eudicotyledons</taxon>
        <taxon>Gunneridae</taxon>
        <taxon>Pentapetalae</taxon>
        <taxon>asterids</taxon>
        <taxon>campanulids</taxon>
        <taxon>Asterales</taxon>
        <taxon>Asteraceae</taxon>
        <taxon>Asteroideae</taxon>
        <taxon>Anthemideae</taxon>
        <taxon>Anthemidinae</taxon>
        <taxon>Tanacetum</taxon>
    </lineage>
</organism>
<evidence type="ECO:0000313" key="3">
    <source>
        <dbReference type="Proteomes" id="UP001151760"/>
    </source>
</evidence>
<evidence type="ECO:0000313" key="2">
    <source>
        <dbReference type="EMBL" id="GJS64193.1"/>
    </source>
</evidence>
<dbReference type="EMBL" id="BQNB010009486">
    <property type="protein sequence ID" value="GJS64193.1"/>
    <property type="molecule type" value="Genomic_DNA"/>
</dbReference>
<gene>
    <name evidence="2" type="ORF">Tco_0678757</name>
</gene>
<evidence type="ECO:0000256" key="1">
    <source>
        <dbReference type="SAM" id="Coils"/>
    </source>
</evidence>
<dbReference type="Proteomes" id="UP001151760">
    <property type="component" value="Unassembled WGS sequence"/>
</dbReference>
<feature type="coiled-coil region" evidence="1">
    <location>
        <begin position="106"/>
        <end position="140"/>
    </location>
</feature>
<protein>
    <submittedName>
        <fullName evidence="2">Uncharacterized protein</fullName>
    </submittedName>
</protein>
<reference evidence="2" key="2">
    <citation type="submission" date="2022-01" db="EMBL/GenBank/DDBJ databases">
        <authorList>
            <person name="Yamashiro T."/>
            <person name="Shiraishi A."/>
            <person name="Satake H."/>
            <person name="Nakayama K."/>
        </authorList>
    </citation>
    <scope>NUCLEOTIDE SEQUENCE</scope>
</reference>
<accession>A0ABQ4XGW7</accession>